<comment type="caution">
    <text evidence="5">The sequence shown here is derived from an EMBL/GenBank/DDBJ whole genome shotgun (WGS) entry which is preliminary data.</text>
</comment>
<gene>
    <name evidence="5" type="ORF">R1sor_003332</name>
</gene>
<dbReference type="AlphaFoldDB" id="A0ABD3H4N6"/>
<evidence type="ECO:0000256" key="3">
    <source>
        <dbReference type="ARBA" id="ARBA00023002"/>
    </source>
</evidence>
<evidence type="ECO:0000256" key="1">
    <source>
        <dbReference type="ARBA" id="ARBA00004829"/>
    </source>
</evidence>
<dbReference type="GO" id="GO:0016117">
    <property type="term" value="P:carotenoid biosynthetic process"/>
    <property type="evidence" value="ECO:0007669"/>
    <property type="project" value="UniProtKB-KW"/>
</dbReference>
<feature type="domain" description="Amine oxidase" evidence="4">
    <location>
        <begin position="67"/>
        <end position="581"/>
    </location>
</feature>
<reference evidence="5 6" key="1">
    <citation type="submission" date="2024-09" db="EMBL/GenBank/DDBJ databases">
        <title>Chromosome-scale assembly of Riccia sorocarpa.</title>
        <authorList>
            <person name="Paukszto L."/>
        </authorList>
    </citation>
    <scope>NUCLEOTIDE SEQUENCE [LARGE SCALE GENOMIC DNA]</scope>
    <source>
        <strain evidence="5">LP-2024</strain>
        <tissue evidence="5">Aerial parts of the thallus</tissue>
    </source>
</reference>
<organism evidence="5 6">
    <name type="scientific">Riccia sorocarpa</name>
    <dbReference type="NCBI Taxonomy" id="122646"/>
    <lineage>
        <taxon>Eukaryota</taxon>
        <taxon>Viridiplantae</taxon>
        <taxon>Streptophyta</taxon>
        <taxon>Embryophyta</taxon>
        <taxon>Marchantiophyta</taxon>
        <taxon>Marchantiopsida</taxon>
        <taxon>Marchantiidae</taxon>
        <taxon>Marchantiales</taxon>
        <taxon>Ricciaceae</taxon>
        <taxon>Riccia</taxon>
    </lineage>
</organism>
<sequence length="588" mass="64193">MDFLSLRCSPARCSDTVLVGSKFCAFNPCLIKSIFSVEGCEPANRSIICSIGNQEKKKVVVVGGGVGGLSVGGRLAREGFDVHIVEKNAQVGGRLQSVILSPGNENYHDAEPGRESEGDPIVVGRRETFRFDTGPSLLLLPQKYRDAFAALGENMDDYVTLKRVEPAAYRVFFGEEGGVKSLDLLYDVQRMCAQLEQVEEGAAAAYLRFLAYAKEALDKGTASFIERDFKSFWDYANLPRLLPLLKHLSPFELLGQHRARMSTYFKSSQLQALFTFQDLYVGLTPYNAPGVFSLLAATEITDGVWYPVGGFAEVRDGLARAAQKLGVKITAGATVKRIDHANGQVEGVTLHDGSCLKADIVVANADLPHVYSNLLGSYGSRQASNLLRAKYSASVIAFQWALNTHLEGLSHHNVFLSDQYEKSWQRAVNAASILEQPNFYVHAPSRTDPTVCPQGHDAITVLLPVAHLGEGYNNGNRSEDEGIIDAARARVMDTLSRSGIRIAASNILSELVYSPPKWQEMYSLQYGAAFGLAHNLPQLAYFRPDVADASIKGLYFVGASTRPGNGVPLVLMGAKITADRIVEDNCKR</sequence>
<evidence type="ECO:0000256" key="2">
    <source>
        <dbReference type="ARBA" id="ARBA00022746"/>
    </source>
</evidence>
<dbReference type="PANTHER" id="PTHR43734">
    <property type="entry name" value="PHYTOENE DESATURASE"/>
    <property type="match status" value="1"/>
</dbReference>
<dbReference type="NCBIfam" id="TIGR02734">
    <property type="entry name" value="crtI_fam"/>
    <property type="match status" value="1"/>
</dbReference>
<dbReference type="InterPro" id="IPR014105">
    <property type="entry name" value="Carotenoid/retinoid_OxRdtase"/>
</dbReference>
<dbReference type="InterPro" id="IPR036188">
    <property type="entry name" value="FAD/NAD-bd_sf"/>
</dbReference>
<name>A0ABD3H4N6_9MARC</name>
<dbReference type="SUPFAM" id="SSF51905">
    <property type="entry name" value="FAD/NAD(P)-binding domain"/>
    <property type="match status" value="1"/>
</dbReference>
<dbReference type="Pfam" id="PF01593">
    <property type="entry name" value="Amino_oxidase"/>
    <property type="match status" value="1"/>
</dbReference>
<proteinExistence type="predicted"/>
<keyword evidence="3" id="KW-0560">Oxidoreductase</keyword>
<dbReference type="Gene3D" id="3.50.50.60">
    <property type="entry name" value="FAD/NAD(P)-binding domain"/>
    <property type="match status" value="2"/>
</dbReference>
<dbReference type="GO" id="GO:0016491">
    <property type="term" value="F:oxidoreductase activity"/>
    <property type="evidence" value="ECO:0007669"/>
    <property type="project" value="UniProtKB-KW"/>
</dbReference>
<comment type="pathway">
    <text evidence="1">Carotenoid biosynthesis.</text>
</comment>
<dbReference type="EMBL" id="JBJQOH010000006">
    <property type="protein sequence ID" value="KAL3685310.1"/>
    <property type="molecule type" value="Genomic_DNA"/>
</dbReference>
<dbReference type="PANTHER" id="PTHR43734:SF1">
    <property type="entry name" value="PHYTOENE DESATURASE"/>
    <property type="match status" value="1"/>
</dbReference>
<evidence type="ECO:0000313" key="5">
    <source>
        <dbReference type="EMBL" id="KAL3685310.1"/>
    </source>
</evidence>
<dbReference type="InterPro" id="IPR002937">
    <property type="entry name" value="Amino_oxidase"/>
</dbReference>
<protein>
    <recommendedName>
        <fullName evidence="4">Amine oxidase domain-containing protein</fullName>
    </recommendedName>
</protein>
<keyword evidence="6" id="KW-1185">Reference proteome</keyword>
<dbReference type="Proteomes" id="UP001633002">
    <property type="component" value="Unassembled WGS sequence"/>
</dbReference>
<evidence type="ECO:0000259" key="4">
    <source>
        <dbReference type="Pfam" id="PF01593"/>
    </source>
</evidence>
<evidence type="ECO:0000313" key="6">
    <source>
        <dbReference type="Proteomes" id="UP001633002"/>
    </source>
</evidence>
<accession>A0ABD3H4N6</accession>
<keyword evidence="2" id="KW-0125">Carotenoid biosynthesis</keyword>